<dbReference type="PROSITE" id="PS50943">
    <property type="entry name" value="HTH_CROC1"/>
    <property type="match status" value="1"/>
</dbReference>
<dbReference type="InterPro" id="IPR050807">
    <property type="entry name" value="TransReg_Diox_bact_type"/>
</dbReference>
<keyword evidence="6" id="KW-1185">Reference proteome</keyword>
<keyword evidence="1" id="KW-0805">Transcription regulation</keyword>
<accession>A0A840IHC8</accession>
<dbReference type="PANTHER" id="PTHR46797:SF23">
    <property type="entry name" value="HTH-TYPE TRANSCRIPTIONAL REGULATOR SUTR"/>
    <property type="match status" value="1"/>
</dbReference>
<organism evidence="5 6">
    <name type="scientific">Conexibacter arvalis</name>
    <dbReference type="NCBI Taxonomy" id="912552"/>
    <lineage>
        <taxon>Bacteria</taxon>
        <taxon>Bacillati</taxon>
        <taxon>Actinomycetota</taxon>
        <taxon>Thermoleophilia</taxon>
        <taxon>Solirubrobacterales</taxon>
        <taxon>Conexibacteraceae</taxon>
        <taxon>Conexibacter</taxon>
    </lineage>
</organism>
<evidence type="ECO:0000313" key="6">
    <source>
        <dbReference type="Proteomes" id="UP000585272"/>
    </source>
</evidence>
<dbReference type="Proteomes" id="UP000585272">
    <property type="component" value="Unassembled WGS sequence"/>
</dbReference>
<dbReference type="Pfam" id="PF01381">
    <property type="entry name" value="HTH_3"/>
    <property type="match status" value="1"/>
</dbReference>
<dbReference type="InterPro" id="IPR010982">
    <property type="entry name" value="Lambda_DNA-bd_dom_sf"/>
</dbReference>
<evidence type="ECO:0000256" key="2">
    <source>
        <dbReference type="ARBA" id="ARBA00023125"/>
    </source>
</evidence>
<dbReference type="SUPFAM" id="SSF47413">
    <property type="entry name" value="lambda repressor-like DNA-binding domains"/>
    <property type="match status" value="1"/>
</dbReference>
<proteinExistence type="predicted"/>
<evidence type="ECO:0000256" key="1">
    <source>
        <dbReference type="ARBA" id="ARBA00023015"/>
    </source>
</evidence>
<keyword evidence="3" id="KW-0804">Transcription</keyword>
<dbReference type="RefSeq" id="WP_183343302.1">
    <property type="nucleotide sequence ID" value="NZ_JACHNU010000004.1"/>
</dbReference>
<dbReference type="SMART" id="SM00530">
    <property type="entry name" value="HTH_XRE"/>
    <property type="match status" value="1"/>
</dbReference>
<evidence type="ECO:0000256" key="3">
    <source>
        <dbReference type="ARBA" id="ARBA00023163"/>
    </source>
</evidence>
<name>A0A840IHC8_9ACTN</name>
<feature type="domain" description="HTH cro/C1-type" evidence="4">
    <location>
        <begin position="17"/>
        <end position="71"/>
    </location>
</feature>
<dbReference type="InterPro" id="IPR001387">
    <property type="entry name" value="Cro/C1-type_HTH"/>
</dbReference>
<evidence type="ECO:0000313" key="5">
    <source>
        <dbReference type="EMBL" id="MBB4663583.1"/>
    </source>
</evidence>
<dbReference type="GO" id="GO:0005829">
    <property type="term" value="C:cytosol"/>
    <property type="evidence" value="ECO:0007669"/>
    <property type="project" value="TreeGrafter"/>
</dbReference>
<dbReference type="EMBL" id="JACHNU010000004">
    <property type="protein sequence ID" value="MBB4663583.1"/>
    <property type="molecule type" value="Genomic_DNA"/>
</dbReference>
<comment type="caution">
    <text evidence="5">The sequence shown here is derived from an EMBL/GenBank/DDBJ whole genome shotgun (WGS) entry which is preliminary data.</text>
</comment>
<dbReference type="CDD" id="cd00093">
    <property type="entry name" value="HTH_XRE"/>
    <property type="match status" value="1"/>
</dbReference>
<dbReference type="Gene3D" id="1.10.260.40">
    <property type="entry name" value="lambda repressor-like DNA-binding domains"/>
    <property type="match status" value="1"/>
</dbReference>
<evidence type="ECO:0000259" key="4">
    <source>
        <dbReference type="PROSITE" id="PS50943"/>
    </source>
</evidence>
<keyword evidence="2" id="KW-0238">DNA-binding</keyword>
<dbReference type="PANTHER" id="PTHR46797">
    <property type="entry name" value="HTH-TYPE TRANSCRIPTIONAL REGULATOR"/>
    <property type="match status" value="1"/>
</dbReference>
<reference evidence="5 6" key="1">
    <citation type="submission" date="2020-08" db="EMBL/GenBank/DDBJ databases">
        <title>Genomic Encyclopedia of Archaeal and Bacterial Type Strains, Phase II (KMG-II): from individual species to whole genera.</title>
        <authorList>
            <person name="Goeker M."/>
        </authorList>
    </citation>
    <scope>NUCLEOTIDE SEQUENCE [LARGE SCALE GENOMIC DNA]</scope>
    <source>
        <strain evidence="5 6">DSM 23288</strain>
    </source>
</reference>
<protein>
    <submittedName>
        <fullName evidence="5">Transcriptional regulator with XRE-family HTH domain</fullName>
    </submittedName>
</protein>
<dbReference type="AlphaFoldDB" id="A0A840IHC8"/>
<dbReference type="GO" id="GO:0003700">
    <property type="term" value="F:DNA-binding transcription factor activity"/>
    <property type="evidence" value="ECO:0007669"/>
    <property type="project" value="TreeGrafter"/>
</dbReference>
<sequence>MGAVIQSSEHERLGRTVKELRIRRGLSQELLGFRSGLHRNYVGAIERGEINPTFKVLMKLARGLDFELSEIMELWEERSSDPPPRRRPRRRPQK</sequence>
<dbReference type="GO" id="GO:0003677">
    <property type="term" value="F:DNA binding"/>
    <property type="evidence" value="ECO:0007669"/>
    <property type="project" value="UniProtKB-KW"/>
</dbReference>
<gene>
    <name evidence="5" type="ORF">BDZ31_003178</name>
</gene>